<keyword evidence="2" id="KW-1185">Reference proteome</keyword>
<accession>A0A6A6N028</accession>
<gene>
    <name evidence="1" type="ORF">GH714_010254</name>
</gene>
<dbReference type="PANTHER" id="PTHR21563:SF3">
    <property type="entry name" value="ZINC FINGER C3H1 DOMAIN-CONTAINING PROTEIN"/>
    <property type="match status" value="1"/>
</dbReference>
<evidence type="ECO:0000313" key="1">
    <source>
        <dbReference type="EMBL" id="KAF2318714.1"/>
    </source>
</evidence>
<dbReference type="PANTHER" id="PTHR21563">
    <property type="entry name" value="ZINC FINGER C3H1 DOMAIN-CONTAINING PROTEIN"/>
    <property type="match status" value="1"/>
</dbReference>
<dbReference type="InterPro" id="IPR039278">
    <property type="entry name" value="Red1"/>
</dbReference>
<dbReference type="Proteomes" id="UP000467840">
    <property type="component" value="Chromosome 10"/>
</dbReference>
<evidence type="ECO:0000313" key="2">
    <source>
        <dbReference type="Proteomes" id="UP000467840"/>
    </source>
</evidence>
<reference evidence="1 2" key="1">
    <citation type="journal article" date="2020" name="Mol. Plant">
        <title>The Chromosome-Based Rubber Tree Genome Provides New Insights into Spurge Genome Evolution and Rubber Biosynthesis.</title>
        <authorList>
            <person name="Liu J."/>
            <person name="Shi C."/>
            <person name="Shi C.C."/>
            <person name="Li W."/>
            <person name="Zhang Q.J."/>
            <person name="Zhang Y."/>
            <person name="Li K."/>
            <person name="Lu H.F."/>
            <person name="Shi C."/>
            <person name="Zhu S.T."/>
            <person name="Xiao Z.Y."/>
            <person name="Nan H."/>
            <person name="Yue Y."/>
            <person name="Zhu X.G."/>
            <person name="Wu Y."/>
            <person name="Hong X.N."/>
            <person name="Fan G.Y."/>
            <person name="Tong Y."/>
            <person name="Zhang D."/>
            <person name="Mao C.L."/>
            <person name="Liu Y.L."/>
            <person name="Hao S.J."/>
            <person name="Liu W.Q."/>
            <person name="Lv M.Q."/>
            <person name="Zhang H.B."/>
            <person name="Liu Y."/>
            <person name="Hu-Tang G.R."/>
            <person name="Wang J.P."/>
            <person name="Wang J.H."/>
            <person name="Sun Y.H."/>
            <person name="Ni S.B."/>
            <person name="Chen W.B."/>
            <person name="Zhang X.C."/>
            <person name="Jiao Y.N."/>
            <person name="Eichler E.E."/>
            <person name="Li G.H."/>
            <person name="Liu X."/>
            <person name="Gao L.Z."/>
        </authorList>
    </citation>
    <scope>NUCLEOTIDE SEQUENCE [LARGE SCALE GENOMIC DNA]</scope>
    <source>
        <strain evidence="2">cv. GT1</strain>
        <tissue evidence="1">Leaf</tissue>
    </source>
</reference>
<dbReference type="GO" id="GO:0000178">
    <property type="term" value="C:exosome (RNase complex)"/>
    <property type="evidence" value="ECO:0007669"/>
    <property type="project" value="TreeGrafter"/>
</dbReference>
<sequence>MAPSNYQLAFSACKLLSRDERLIEVTSANMLYWPSSTLVNAIFYAITIAPEYIWVDAAGFLDGIEGIELISERFYKRALSVYPFSMKLWNCYYNLPMTREGDISILQAAREKDAYDIETFYDRNAQDGKMMEQVSASVG</sequence>
<organism evidence="1 2">
    <name type="scientific">Hevea brasiliensis</name>
    <name type="common">Para rubber tree</name>
    <name type="synonym">Siphonia brasiliensis</name>
    <dbReference type="NCBI Taxonomy" id="3981"/>
    <lineage>
        <taxon>Eukaryota</taxon>
        <taxon>Viridiplantae</taxon>
        <taxon>Streptophyta</taxon>
        <taxon>Embryophyta</taxon>
        <taxon>Tracheophyta</taxon>
        <taxon>Spermatophyta</taxon>
        <taxon>Magnoliopsida</taxon>
        <taxon>eudicotyledons</taxon>
        <taxon>Gunneridae</taxon>
        <taxon>Pentapetalae</taxon>
        <taxon>rosids</taxon>
        <taxon>fabids</taxon>
        <taxon>Malpighiales</taxon>
        <taxon>Euphorbiaceae</taxon>
        <taxon>Crotonoideae</taxon>
        <taxon>Micrandreae</taxon>
        <taxon>Hevea</taxon>
    </lineage>
</organism>
<proteinExistence type="predicted"/>
<dbReference type="GO" id="GO:0005634">
    <property type="term" value="C:nucleus"/>
    <property type="evidence" value="ECO:0007669"/>
    <property type="project" value="TreeGrafter"/>
</dbReference>
<protein>
    <submittedName>
        <fullName evidence="1">Uncharacterized protein</fullName>
    </submittedName>
</protein>
<dbReference type="EMBL" id="JAAGAX010000003">
    <property type="protein sequence ID" value="KAF2318714.1"/>
    <property type="molecule type" value="Genomic_DNA"/>
</dbReference>
<comment type="caution">
    <text evidence="1">The sequence shown here is derived from an EMBL/GenBank/DDBJ whole genome shotgun (WGS) entry which is preliminary data.</text>
</comment>
<dbReference type="AlphaFoldDB" id="A0A6A6N028"/>
<name>A0A6A6N028_HEVBR</name>